<evidence type="ECO:0000259" key="7">
    <source>
        <dbReference type="Pfam" id="PF24986"/>
    </source>
</evidence>
<dbReference type="GO" id="GO:0006364">
    <property type="term" value="P:rRNA processing"/>
    <property type="evidence" value="ECO:0007669"/>
    <property type="project" value="UniProtKB-UniRule"/>
</dbReference>
<feature type="domain" description="Ribosome maturation factor RimM PRC barrel" evidence="7">
    <location>
        <begin position="99"/>
        <end position="166"/>
    </location>
</feature>
<dbReference type="Proteomes" id="UP000063781">
    <property type="component" value="Chromosome"/>
</dbReference>
<dbReference type="SUPFAM" id="SSF50346">
    <property type="entry name" value="PRC-barrel domain"/>
    <property type="match status" value="1"/>
</dbReference>
<keyword evidence="2 5" id="KW-0690">Ribosome biogenesis</keyword>
<dbReference type="AlphaFoldDB" id="A0A0X8GZG3"/>
<comment type="similarity">
    <text evidence="5">Belongs to the RimM family.</text>
</comment>
<evidence type="ECO:0000313" key="9">
    <source>
        <dbReference type="Proteomes" id="UP000063781"/>
    </source>
</evidence>
<dbReference type="OrthoDB" id="9810331at2"/>
<evidence type="ECO:0000256" key="5">
    <source>
        <dbReference type="HAMAP-Rule" id="MF_00014"/>
    </source>
</evidence>
<dbReference type="SUPFAM" id="SSF50447">
    <property type="entry name" value="Translation proteins"/>
    <property type="match status" value="1"/>
</dbReference>
<dbReference type="InterPro" id="IPR036976">
    <property type="entry name" value="RimM_N_sf"/>
</dbReference>
<keyword evidence="4 5" id="KW-0143">Chaperone</keyword>
<evidence type="ECO:0000256" key="3">
    <source>
        <dbReference type="ARBA" id="ARBA00022552"/>
    </source>
</evidence>
<organism evidence="8 9">
    <name type="scientific">Erysipelothrix larvae</name>
    <dbReference type="NCBI Taxonomy" id="1514105"/>
    <lineage>
        <taxon>Bacteria</taxon>
        <taxon>Bacillati</taxon>
        <taxon>Bacillota</taxon>
        <taxon>Erysipelotrichia</taxon>
        <taxon>Erysipelotrichales</taxon>
        <taxon>Erysipelotrichaceae</taxon>
        <taxon>Erysipelothrix</taxon>
    </lineage>
</organism>
<name>A0A0X8GZG3_9FIRM</name>
<gene>
    <name evidence="5" type="primary">rimM</name>
    <name evidence="8" type="ORF">AOC36_04530</name>
</gene>
<evidence type="ECO:0000313" key="8">
    <source>
        <dbReference type="EMBL" id="AMC93262.1"/>
    </source>
</evidence>
<keyword evidence="9" id="KW-1185">Reference proteome</keyword>
<dbReference type="Gene3D" id="2.40.30.60">
    <property type="entry name" value="RimM"/>
    <property type="match status" value="1"/>
</dbReference>
<proteinExistence type="inferred from homology"/>
<sequence>MKVKIGVVAKPFGIRGEIKVKPMTDFAKERFSVGSKMELVTKNARKVVEIQSVRNHQDNLLIRLVGYDTLNDVEGLQLSSLEVERDDLHDLEEDEYYFVDLVGCNAYIDNQEIGSVIEVMDMPAQPLLRIKRLDNGEILMVPFVEVFIKDVNLDEKRIDINPMDGLL</sequence>
<comment type="function">
    <text evidence="5">An accessory protein needed during the final step in the assembly of 30S ribosomal subunit, possibly for assembly of the head region. Essential for efficient processing of 16S rRNA. May be needed both before and after RbfA during the maturation of 16S rRNA. It has affinity for free ribosomal 30S subunits but not for 70S ribosomes.</text>
</comment>
<keyword evidence="3 5" id="KW-0698">rRNA processing</keyword>
<dbReference type="EMBL" id="CP013213">
    <property type="protein sequence ID" value="AMC93262.1"/>
    <property type="molecule type" value="Genomic_DNA"/>
</dbReference>
<evidence type="ECO:0000256" key="2">
    <source>
        <dbReference type="ARBA" id="ARBA00022517"/>
    </source>
</evidence>
<dbReference type="GO" id="GO:0005840">
    <property type="term" value="C:ribosome"/>
    <property type="evidence" value="ECO:0007669"/>
    <property type="project" value="InterPro"/>
</dbReference>
<dbReference type="GO" id="GO:0005737">
    <property type="term" value="C:cytoplasm"/>
    <property type="evidence" value="ECO:0007669"/>
    <property type="project" value="UniProtKB-SubCell"/>
</dbReference>
<dbReference type="PANTHER" id="PTHR33692:SF1">
    <property type="entry name" value="RIBOSOME MATURATION FACTOR RIMM"/>
    <property type="match status" value="1"/>
</dbReference>
<dbReference type="KEGG" id="erl:AOC36_04530"/>
<dbReference type="InterPro" id="IPR011961">
    <property type="entry name" value="RimM"/>
</dbReference>
<comment type="domain">
    <text evidence="5">The PRC barrel domain binds ribosomal protein uS19.</text>
</comment>
<dbReference type="InterPro" id="IPR056792">
    <property type="entry name" value="PRC_RimM"/>
</dbReference>
<dbReference type="InterPro" id="IPR002676">
    <property type="entry name" value="RimM_N"/>
</dbReference>
<reference evidence="8 9" key="1">
    <citation type="submission" date="2015-10" db="EMBL/GenBank/DDBJ databases">
        <title>Erysipelothrix larvae sp. LV19 isolated from the larval gut of the rhinoceros beetle, Trypoxylus dichotomus.</title>
        <authorList>
            <person name="Lim S."/>
            <person name="Kim B.-C."/>
        </authorList>
    </citation>
    <scope>NUCLEOTIDE SEQUENCE [LARGE SCALE GENOMIC DNA]</scope>
    <source>
        <strain evidence="8 9">LV19</strain>
    </source>
</reference>
<protein>
    <recommendedName>
        <fullName evidence="5">Ribosome maturation factor RimM</fullName>
    </recommendedName>
</protein>
<evidence type="ECO:0000256" key="1">
    <source>
        <dbReference type="ARBA" id="ARBA00022490"/>
    </source>
</evidence>
<dbReference type="Pfam" id="PF01782">
    <property type="entry name" value="RimM"/>
    <property type="match status" value="1"/>
</dbReference>
<dbReference type="PANTHER" id="PTHR33692">
    <property type="entry name" value="RIBOSOME MATURATION FACTOR RIMM"/>
    <property type="match status" value="1"/>
</dbReference>
<feature type="domain" description="RimM N-terminal" evidence="6">
    <location>
        <begin position="5"/>
        <end position="87"/>
    </location>
</feature>
<dbReference type="STRING" id="1514105.AOC36_04530"/>
<dbReference type="InterPro" id="IPR011033">
    <property type="entry name" value="PRC_barrel-like_sf"/>
</dbReference>
<evidence type="ECO:0000256" key="4">
    <source>
        <dbReference type="ARBA" id="ARBA00023186"/>
    </source>
</evidence>
<dbReference type="HAMAP" id="MF_00014">
    <property type="entry name" value="Ribosome_mat_RimM"/>
    <property type="match status" value="1"/>
</dbReference>
<dbReference type="InterPro" id="IPR009000">
    <property type="entry name" value="Transl_B-barrel_sf"/>
</dbReference>
<comment type="subcellular location">
    <subcellularLocation>
        <location evidence="5">Cytoplasm</location>
    </subcellularLocation>
</comment>
<dbReference type="GO" id="GO:0043022">
    <property type="term" value="F:ribosome binding"/>
    <property type="evidence" value="ECO:0007669"/>
    <property type="project" value="InterPro"/>
</dbReference>
<comment type="subunit">
    <text evidence="5">Binds ribosomal protein uS19.</text>
</comment>
<keyword evidence="1 5" id="KW-0963">Cytoplasm</keyword>
<dbReference type="RefSeq" id="WP_067631853.1">
    <property type="nucleotide sequence ID" value="NZ_CP013213.1"/>
</dbReference>
<dbReference type="Pfam" id="PF24986">
    <property type="entry name" value="PRC_RimM"/>
    <property type="match status" value="1"/>
</dbReference>
<accession>A0A0X8GZG3</accession>
<dbReference type="GO" id="GO:0042274">
    <property type="term" value="P:ribosomal small subunit biogenesis"/>
    <property type="evidence" value="ECO:0007669"/>
    <property type="project" value="UniProtKB-UniRule"/>
</dbReference>
<dbReference type="NCBIfam" id="TIGR02273">
    <property type="entry name" value="16S_RimM"/>
    <property type="match status" value="1"/>
</dbReference>
<dbReference type="Gene3D" id="2.30.30.240">
    <property type="entry name" value="PRC-barrel domain"/>
    <property type="match status" value="1"/>
</dbReference>
<evidence type="ECO:0000259" key="6">
    <source>
        <dbReference type="Pfam" id="PF01782"/>
    </source>
</evidence>